<dbReference type="PANTHER" id="PTHR42059">
    <property type="entry name" value="TNT DOMAIN-CONTAINING PROTEIN"/>
    <property type="match status" value="1"/>
</dbReference>
<sequence>MRLNTQAAAVLALAVSFAEVAEARCTLDPEDLGTYCNGTLYNAKLVKTDSELEVYDRLGGLCPGSFLDAWWDTTIRWWNYPDNHGYSAYDNGKLIQGNQGQGVQHGLYSPVSVLVKQGSLVCVDLASLLPLP</sequence>
<keyword evidence="3" id="KW-1185">Reference proteome</keyword>
<gene>
    <name evidence="2" type="ORF">B0T26DRAFT_872250</name>
</gene>
<feature type="signal peptide" evidence="1">
    <location>
        <begin position="1"/>
        <end position="23"/>
    </location>
</feature>
<accession>A0AA40ALB6</accession>
<dbReference type="InterPro" id="IPR053024">
    <property type="entry name" value="Fungal_surface_NADase"/>
</dbReference>
<name>A0AA40ALB6_9PEZI</name>
<dbReference type="Proteomes" id="UP001172101">
    <property type="component" value="Unassembled WGS sequence"/>
</dbReference>
<evidence type="ECO:0000256" key="1">
    <source>
        <dbReference type="SAM" id="SignalP"/>
    </source>
</evidence>
<dbReference type="PANTHER" id="PTHR42059:SF1">
    <property type="entry name" value="TNT DOMAIN-CONTAINING PROTEIN"/>
    <property type="match status" value="1"/>
</dbReference>
<feature type="chain" id="PRO_5041243677" evidence="1">
    <location>
        <begin position="24"/>
        <end position="132"/>
    </location>
</feature>
<proteinExistence type="predicted"/>
<protein>
    <submittedName>
        <fullName evidence="2">Uncharacterized protein</fullName>
    </submittedName>
</protein>
<comment type="caution">
    <text evidence="2">The sequence shown here is derived from an EMBL/GenBank/DDBJ whole genome shotgun (WGS) entry which is preliminary data.</text>
</comment>
<reference evidence="2" key="1">
    <citation type="submission" date="2023-06" db="EMBL/GenBank/DDBJ databases">
        <title>Genome-scale phylogeny and comparative genomics of the fungal order Sordariales.</title>
        <authorList>
            <consortium name="Lawrence Berkeley National Laboratory"/>
            <person name="Hensen N."/>
            <person name="Bonometti L."/>
            <person name="Westerberg I."/>
            <person name="Brannstrom I.O."/>
            <person name="Guillou S."/>
            <person name="Cros-Aarteil S."/>
            <person name="Calhoun S."/>
            <person name="Haridas S."/>
            <person name="Kuo A."/>
            <person name="Mondo S."/>
            <person name="Pangilinan J."/>
            <person name="Riley R."/>
            <person name="LaButti K."/>
            <person name="Andreopoulos B."/>
            <person name="Lipzen A."/>
            <person name="Chen C."/>
            <person name="Yanf M."/>
            <person name="Daum C."/>
            <person name="Ng V."/>
            <person name="Clum A."/>
            <person name="Steindorff A."/>
            <person name="Ohm R."/>
            <person name="Martin F."/>
            <person name="Silar P."/>
            <person name="Natvig D."/>
            <person name="Lalanne C."/>
            <person name="Gautier V."/>
            <person name="Ament-velasquez S.L."/>
            <person name="Kruys A."/>
            <person name="Hutchinson M.I."/>
            <person name="Powell A.J."/>
            <person name="Barry K."/>
            <person name="Miller A.N."/>
            <person name="Grigoriev I.V."/>
            <person name="Debuchy R."/>
            <person name="Gladieux P."/>
            <person name="Thoren M.H."/>
            <person name="Johannesson H."/>
        </authorList>
    </citation>
    <scope>NUCLEOTIDE SEQUENCE</scope>
    <source>
        <strain evidence="2">SMH2392-1A</strain>
    </source>
</reference>
<evidence type="ECO:0000313" key="3">
    <source>
        <dbReference type="Proteomes" id="UP001172101"/>
    </source>
</evidence>
<organism evidence="2 3">
    <name type="scientific">Lasiosphaeria miniovina</name>
    <dbReference type="NCBI Taxonomy" id="1954250"/>
    <lineage>
        <taxon>Eukaryota</taxon>
        <taxon>Fungi</taxon>
        <taxon>Dikarya</taxon>
        <taxon>Ascomycota</taxon>
        <taxon>Pezizomycotina</taxon>
        <taxon>Sordariomycetes</taxon>
        <taxon>Sordariomycetidae</taxon>
        <taxon>Sordariales</taxon>
        <taxon>Lasiosphaeriaceae</taxon>
        <taxon>Lasiosphaeria</taxon>
    </lineage>
</organism>
<evidence type="ECO:0000313" key="2">
    <source>
        <dbReference type="EMBL" id="KAK0717929.1"/>
    </source>
</evidence>
<dbReference type="GeneID" id="85331229"/>
<keyword evidence="1" id="KW-0732">Signal</keyword>
<dbReference type="EMBL" id="JAUIRO010000004">
    <property type="protein sequence ID" value="KAK0717929.1"/>
    <property type="molecule type" value="Genomic_DNA"/>
</dbReference>
<dbReference type="RefSeq" id="XP_060296722.1">
    <property type="nucleotide sequence ID" value="XM_060447959.1"/>
</dbReference>
<dbReference type="AlphaFoldDB" id="A0AA40ALB6"/>